<dbReference type="Pfam" id="PF11284">
    <property type="entry name" value="DUF3085"/>
    <property type="match status" value="1"/>
</dbReference>
<evidence type="ECO:0000313" key="1">
    <source>
        <dbReference type="EMBL" id="GID61559.1"/>
    </source>
</evidence>
<comment type="caution">
    <text evidence="1">The sequence shown here is derived from an EMBL/GenBank/DDBJ whole genome shotgun (WGS) entry which is preliminary data.</text>
</comment>
<dbReference type="InterPro" id="IPR021436">
    <property type="entry name" value="DUF3085"/>
</dbReference>
<organism evidence="1 2">
    <name type="scientific">Actinoplanes couchii</name>
    <dbReference type="NCBI Taxonomy" id="403638"/>
    <lineage>
        <taxon>Bacteria</taxon>
        <taxon>Bacillati</taxon>
        <taxon>Actinomycetota</taxon>
        <taxon>Actinomycetes</taxon>
        <taxon>Micromonosporales</taxon>
        <taxon>Micromonosporaceae</taxon>
        <taxon>Actinoplanes</taxon>
    </lineage>
</organism>
<protein>
    <recommendedName>
        <fullName evidence="3">DUF3085 domain-containing protein</fullName>
    </recommendedName>
</protein>
<dbReference type="Proteomes" id="UP000612282">
    <property type="component" value="Unassembled WGS sequence"/>
</dbReference>
<accession>A0ABQ3XST4</accession>
<keyword evidence="2" id="KW-1185">Reference proteome</keyword>
<evidence type="ECO:0008006" key="3">
    <source>
        <dbReference type="Google" id="ProtNLM"/>
    </source>
</evidence>
<dbReference type="RefSeq" id="WP_203809657.1">
    <property type="nucleotide sequence ID" value="NZ_BAAAQE010000064.1"/>
</dbReference>
<proteinExistence type="predicted"/>
<reference evidence="1 2" key="1">
    <citation type="submission" date="2021-01" db="EMBL/GenBank/DDBJ databases">
        <title>Whole genome shotgun sequence of Actinoplanes couchii NBRC 106145.</title>
        <authorList>
            <person name="Komaki H."/>
            <person name="Tamura T."/>
        </authorList>
    </citation>
    <scope>NUCLEOTIDE SEQUENCE [LARGE SCALE GENOMIC DNA]</scope>
    <source>
        <strain evidence="1 2">NBRC 106145</strain>
    </source>
</reference>
<dbReference type="EMBL" id="BOMG01000130">
    <property type="protein sequence ID" value="GID61559.1"/>
    <property type="molecule type" value="Genomic_DNA"/>
</dbReference>
<gene>
    <name evidence="1" type="ORF">Aco03nite_099630</name>
</gene>
<name>A0ABQ3XST4_9ACTN</name>
<evidence type="ECO:0000313" key="2">
    <source>
        <dbReference type="Proteomes" id="UP000612282"/>
    </source>
</evidence>
<sequence>MTIDLYFDLPAVLRLAEHATAADDNLPSLIEVAAGQTSGAPALTWVADSGTYLMSNGIPALLTDPHDQASNVVVFADGWGPDSDRHALGASAVGHDDFVEHLALDDGQLLTLLQRAHACDFRWFVLNVTTDQITFRVSQDQRR</sequence>